<name>A0ACC3S7F5_9PEZI</name>
<dbReference type="Proteomes" id="UP001320706">
    <property type="component" value="Unassembled WGS sequence"/>
</dbReference>
<sequence length="159" mass="17289">MRVLYGLAEMNCGSDGWLHADLSTYGHMHPSPAVSSLEPMGASYGVLLWILAWESRSNLARWFADNGQHPGEVGLAHQPSTSGYREDGGTATALNAIPEKFTRVCIAAPGNSQHSAGTPGAEFARGFRDTLASHARHGRTLLWHVEECKHQDGYYPLCI</sequence>
<proteinExistence type="predicted"/>
<evidence type="ECO:0000313" key="1">
    <source>
        <dbReference type="EMBL" id="KAK8200927.1"/>
    </source>
</evidence>
<reference evidence="1" key="1">
    <citation type="submission" date="2024-02" db="EMBL/GenBank/DDBJ databases">
        <title>Metagenome Assembled Genome of Zalaria obscura JY119.</title>
        <authorList>
            <person name="Vighnesh L."/>
            <person name="Jagadeeshwari U."/>
            <person name="Venkata Ramana C."/>
            <person name="Sasikala C."/>
        </authorList>
    </citation>
    <scope>NUCLEOTIDE SEQUENCE</scope>
    <source>
        <strain evidence="1">JY119</strain>
    </source>
</reference>
<comment type="caution">
    <text evidence="1">The sequence shown here is derived from an EMBL/GenBank/DDBJ whole genome shotgun (WGS) entry which is preliminary data.</text>
</comment>
<dbReference type="EMBL" id="JAMKPW020000038">
    <property type="protein sequence ID" value="KAK8200927.1"/>
    <property type="molecule type" value="Genomic_DNA"/>
</dbReference>
<evidence type="ECO:0000313" key="2">
    <source>
        <dbReference type="Proteomes" id="UP001320706"/>
    </source>
</evidence>
<organism evidence="1 2">
    <name type="scientific">Zalaria obscura</name>
    <dbReference type="NCBI Taxonomy" id="2024903"/>
    <lineage>
        <taxon>Eukaryota</taxon>
        <taxon>Fungi</taxon>
        <taxon>Dikarya</taxon>
        <taxon>Ascomycota</taxon>
        <taxon>Pezizomycotina</taxon>
        <taxon>Dothideomycetes</taxon>
        <taxon>Dothideomycetidae</taxon>
        <taxon>Dothideales</taxon>
        <taxon>Zalariaceae</taxon>
        <taxon>Zalaria</taxon>
    </lineage>
</organism>
<protein>
    <submittedName>
        <fullName evidence="1">Uncharacterized protein</fullName>
    </submittedName>
</protein>
<keyword evidence="2" id="KW-1185">Reference proteome</keyword>
<gene>
    <name evidence="1" type="ORF">M8818_006246</name>
</gene>
<accession>A0ACC3S7F5</accession>